<dbReference type="Proteomes" id="UP001497497">
    <property type="component" value="Unassembled WGS sequence"/>
</dbReference>
<evidence type="ECO:0000313" key="2">
    <source>
        <dbReference type="EMBL" id="CAL1546514.1"/>
    </source>
</evidence>
<protein>
    <recommendedName>
        <fullName evidence="1">Tyrosine-protein phosphatase domain-containing protein</fullName>
    </recommendedName>
</protein>
<gene>
    <name evidence="2" type="ORF">GSLYS_00019891001</name>
</gene>
<accession>A0AAV2INI5</accession>
<dbReference type="PROSITE" id="PS50055">
    <property type="entry name" value="TYR_PHOSPHATASE_PTP"/>
    <property type="match status" value="1"/>
</dbReference>
<dbReference type="Gene3D" id="3.90.190.10">
    <property type="entry name" value="Protein tyrosine phosphatase superfamily"/>
    <property type="match status" value="1"/>
</dbReference>
<dbReference type="AlphaFoldDB" id="A0AAV2INI5"/>
<dbReference type="PANTHER" id="PTHR19134:SF449">
    <property type="entry name" value="TYROSINE-PROTEIN PHOSPHATASE 1"/>
    <property type="match status" value="1"/>
</dbReference>
<comment type="caution">
    <text evidence="2">The sequence shown here is derived from an EMBL/GenBank/DDBJ whole genome shotgun (WGS) entry which is preliminary data.</text>
</comment>
<dbReference type="InterPro" id="IPR050348">
    <property type="entry name" value="Protein-Tyr_Phosphatase"/>
</dbReference>
<dbReference type="SUPFAM" id="SSF52799">
    <property type="entry name" value="(Phosphotyrosine protein) phosphatases II"/>
    <property type="match status" value="1"/>
</dbReference>
<proteinExistence type="predicted"/>
<sequence length="90" mass="10636">EQVFIASQGPPTELVNDFVRMLWEQRVEKVVMLTKLIEDSRIKCDCYWPDEGVEAFGEIIMRLRAIQIFADYTIRNLELTKKNQPIQYLT</sequence>
<dbReference type="Pfam" id="PF00102">
    <property type="entry name" value="Y_phosphatase"/>
    <property type="match status" value="1"/>
</dbReference>
<dbReference type="GO" id="GO:0004725">
    <property type="term" value="F:protein tyrosine phosphatase activity"/>
    <property type="evidence" value="ECO:0007669"/>
    <property type="project" value="InterPro"/>
</dbReference>
<organism evidence="2 3">
    <name type="scientific">Lymnaea stagnalis</name>
    <name type="common">Great pond snail</name>
    <name type="synonym">Helix stagnalis</name>
    <dbReference type="NCBI Taxonomy" id="6523"/>
    <lineage>
        <taxon>Eukaryota</taxon>
        <taxon>Metazoa</taxon>
        <taxon>Spiralia</taxon>
        <taxon>Lophotrochozoa</taxon>
        <taxon>Mollusca</taxon>
        <taxon>Gastropoda</taxon>
        <taxon>Heterobranchia</taxon>
        <taxon>Euthyneura</taxon>
        <taxon>Panpulmonata</taxon>
        <taxon>Hygrophila</taxon>
        <taxon>Lymnaeoidea</taxon>
        <taxon>Lymnaeidae</taxon>
        <taxon>Lymnaea</taxon>
    </lineage>
</organism>
<feature type="domain" description="Tyrosine-protein phosphatase" evidence="1">
    <location>
        <begin position="1"/>
        <end position="90"/>
    </location>
</feature>
<evidence type="ECO:0000259" key="1">
    <source>
        <dbReference type="PROSITE" id="PS50055"/>
    </source>
</evidence>
<keyword evidence="3" id="KW-1185">Reference proteome</keyword>
<dbReference type="EMBL" id="CAXITT010000822">
    <property type="protein sequence ID" value="CAL1546514.1"/>
    <property type="molecule type" value="Genomic_DNA"/>
</dbReference>
<reference evidence="2 3" key="1">
    <citation type="submission" date="2024-04" db="EMBL/GenBank/DDBJ databases">
        <authorList>
            <consortium name="Genoscope - CEA"/>
            <person name="William W."/>
        </authorList>
    </citation>
    <scope>NUCLEOTIDE SEQUENCE [LARGE SCALE GENOMIC DNA]</scope>
</reference>
<feature type="non-terminal residue" evidence="2">
    <location>
        <position position="90"/>
    </location>
</feature>
<dbReference type="PANTHER" id="PTHR19134">
    <property type="entry name" value="RECEPTOR-TYPE TYROSINE-PROTEIN PHOSPHATASE"/>
    <property type="match status" value="1"/>
</dbReference>
<dbReference type="InterPro" id="IPR000242">
    <property type="entry name" value="PTP_cat"/>
</dbReference>
<dbReference type="InterPro" id="IPR029021">
    <property type="entry name" value="Prot-tyrosine_phosphatase-like"/>
</dbReference>
<name>A0AAV2INI5_LYMST</name>
<feature type="non-terminal residue" evidence="2">
    <location>
        <position position="1"/>
    </location>
</feature>
<evidence type="ECO:0000313" key="3">
    <source>
        <dbReference type="Proteomes" id="UP001497497"/>
    </source>
</evidence>